<feature type="compositionally biased region" description="Basic residues" evidence="1">
    <location>
        <begin position="44"/>
        <end position="53"/>
    </location>
</feature>
<keyword evidence="3" id="KW-1185">Reference proteome</keyword>
<proteinExistence type="predicted"/>
<organism evidence="2 3">
    <name type="scientific">Streptomyces peucetius</name>
    <dbReference type="NCBI Taxonomy" id="1950"/>
    <lineage>
        <taxon>Bacteria</taxon>
        <taxon>Bacillati</taxon>
        <taxon>Actinomycetota</taxon>
        <taxon>Actinomycetes</taxon>
        <taxon>Kitasatosporales</taxon>
        <taxon>Streptomycetaceae</taxon>
        <taxon>Streptomyces</taxon>
    </lineage>
</organism>
<feature type="region of interest" description="Disordered" evidence="1">
    <location>
        <begin position="26"/>
        <end position="53"/>
    </location>
</feature>
<sequence length="53" mass="5693">MHVRIPLPDGFGPPDSVTLGEALYARRSASEGSTSSRVTGERRAVRKGTGRRP</sequence>
<gene>
    <name evidence="2" type="ORF">OGH68_01280</name>
</gene>
<dbReference type="Proteomes" id="UP001163878">
    <property type="component" value="Chromosome"/>
</dbReference>
<accession>A0ABY6HZU1</accession>
<protein>
    <submittedName>
        <fullName evidence="2">Uncharacterized protein</fullName>
    </submittedName>
</protein>
<reference evidence="2" key="1">
    <citation type="submission" date="2022-10" db="EMBL/GenBank/DDBJ databases">
        <title>Cytochrome P450 Catalyzes Benzene Ring Formation in the Biosynthesis of Trialkyl-Substituted Aromatic Polyketides.</title>
        <authorList>
            <person name="Zhao E."/>
            <person name="Ge H."/>
        </authorList>
    </citation>
    <scope>NUCLEOTIDE SEQUENCE</scope>
    <source>
        <strain evidence="2">NA0869</strain>
    </source>
</reference>
<name>A0ABY6HZU1_STRPE</name>
<dbReference type="EMBL" id="CP107567">
    <property type="protein sequence ID" value="UYQ60241.1"/>
    <property type="molecule type" value="Genomic_DNA"/>
</dbReference>
<evidence type="ECO:0000313" key="3">
    <source>
        <dbReference type="Proteomes" id="UP001163878"/>
    </source>
</evidence>
<evidence type="ECO:0000256" key="1">
    <source>
        <dbReference type="SAM" id="MobiDB-lite"/>
    </source>
</evidence>
<dbReference type="RefSeq" id="WP_264241388.1">
    <property type="nucleotide sequence ID" value="NZ_CP107567.1"/>
</dbReference>
<evidence type="ECO:0000313" key="2">
    <source>
        <dbReference type="EMBL" id="UYQ60241.1"/>
    </source>
</evidence>